<dbReference type="AlphaFoldDB" id="A0AAE9Y7Z4"/>
<gene>
    <name evidence="4" type="ORF">PO878_05765</name>
</gene>
<dbReference type="InterPro" id="IPR008335">
    <property type="entry name" value="Mopterin_OxRdtase_euk"/>
</dbReference>
<dbReference type="InterPro" id="IPR036374">
    <property type="entry name" value="OxRdtase_Mopterin-bd_sf"/>
</dbReference>
<feature type="region of interest" description="Disordered" evidence="1">
    <location>
        <begin position="257"/>
        <end position="281"/>
    </location>
</feature>
<keyword evidence="2" id="KW-1133">Transmembrane helix</keyword>
<dbReference type="CDD" id="cd00321">
    <property type="entry name" value="SO_family_Moco"/>
    <property type="match status" value="1"/>
</dbReference>
<dbReference type="InterPro" id="IPR000572">
    <property type="entry name" value="OxRdtase_Mopterin-bd_dom"/>
</dbReference>
<keyword evidence="2" id="KW-0472">Membrane</keyword>
<feature type="transmembrane region" description="Helical" evidence="2">
    <location>
        <begin position="122"/>
        <end position="146"/>
    </location>
</feature>
<dbReference type="PANTHER" id="PTHR43032:SF2">
    <property type="entry name" value="BLL0505 PROTEIN"/>
    <property type="match status" value="1"/>
</dbReference>
<keyword evidence="5" id="KW-1185">Reference proteome</keyword>
<feature type="domain" description="Oxidoreductase molybdopterin-binding" evidence="3">
    <location>
        <begin position="284"/>
        <end position="415"/>
    </location>
</feature>
<protein>
    <submittedName>
        <fullName evidence="4">Molybdopterin-dependent oxidoreductase</fullName>
    </submittedName>
</protein>
<organism evidence="4 5">
    <name type="scientific">Iamia majanohamensis</name>
    <dbReference type="NCBI Taxonomy" id="467976"/>
    <lineage>
        <taxon>Bacteria</taxon>
        <taxon>Bacillati</taxon>
        <taxon>Actinomycetota</taxon>
        <taxon>Acidimicrobiia</taxon>
        <taxon>Acidimicrobiales</taxon>
        <taxon>Iamiaceae</taxon>
        <taxon>Iamia</taxon>
    </lineage>
</organism>
<feature type="transmembrane region" description="Helical" evidence="2">
    <location>
        <begin position="152"/>
        <end position="173"/>
    </location>
</feature>
<proteinExistence type="predicted"/>
<dbReference type="EMBL" id="CP116942">
    <property type="protein sequence ID" value="WCO68232.1"/>
    <property type="molecule type" value="Genomic_DNA"/>
</dbReference>
<dbReference type="SUPFAM" id="SSF56524">
    <property type="entry name" value="Oxidoreductase molybdopterin-binding domain"/>
    <property type="match status" value="1"/>
</dbReference>
<accession>A0AAE9Y7Z4</accession>
<evidence type="ECO:0000256" key="2">
    <source>
        <dbReference type="SAM" id="Phobius"/>
    </source>
</evidence>
<evidence type="ECO:0000313" key="5">
    <source>
        <dbReference type="Proteomes" id="UP001216390"/>
    </source>
</evidence>
<dbReference type="GO" id="GO:0016491">
    <property type="term" value="F:oxidoreductase activity"/>
    <property type="evidence" value="ECO:0007669"/>
    <property type="project" value="InterPro"/>
</dbReference>
<dbReference type="Proteomes" id="UP001216390">
    <property type="component" value="Chromosome"/>
</dbReference>
<feature type="transmembrane region" description="Helical" evidence="2">
    <location>
        <begin position="20"/>
        <end position="47"/>
    </location>
</feature>
<reference evidence="4" key="1">
    <citation type="submission" date="2023-01" db="EMBL/GenBank/DDBJ databases">
        <title>The diversity of Class Acidimicrobiia in South China Sea sediment environments and the proposal of Iamia marina sp. nov., a novel species of the genus Iamia.</title>
        <authorList>
            <person name="He Y."/>
            <person name="Tian X."/>
        </authorList>
    </citation>
    <scope>NUCLEOTIDE SEQUENCE</scope>
    <source>
        <strain evidence="4">DSM 19957</strain>
    </source>
</reference>
<dbReference type="Gene3D" id="3.90.420.10">
    <property type="entry name" value="Oxidoreductase, molybdopterin-binding domain"/>
    <property type="match status" value="1"/>
</dbReference>
<dbReference type="PRINTS" id="PR00407">
    <property type="entry name" value="EUMOPTERIN"/>
</dbReference>
<dbReference type="KEGG" id="ima:PO878_05765"/>
<dbReference type="PANTHER" id="PTHR43032">
    <property type="entry name" value="PROTEIN-METHIONINE-SULFOXIDE REDUCTASE"/>
    <property type="match status" value="1"/>
</dbReference>
<sequence length="417" mass="44573">MRPHGPFRADWWRSPLRGPWFTSVMGSVLLVGMPLLLLTGLLSYVAYNPGLGENDLTPGSGITGVFAAWPTSPSWLYRLNQGTHVTVGIILVPVVLAKLWSVMPKLFTWPPVRSAAQGLERLSVALLVGSVVFEIVTGLLNIQYWYVFPSSFYAAHLYGAYVFAGAFVVHVGLKLATMRRSLRERPVRPELSRGLDDFTQDPPDDTGLVAPAPQEPTISRRGALGLVGSGSALLLVLSAGQNLGGWVRDVALLSPRGRPTSGGPNAFPVNKTAEGRGITPEQIGPDWRLTLRGAGDEQTFSREDLLALPQHEAALAIACVEGWSTGVQAWSGVRLRDLAALAGAPDASSVFVESVETSTFGTTTLRGNQVADGDALLALGVNGVDLSDDHGYPARVVVPANPGVHNTKWVSRLTFEA</sequence>
<keyword evidence="2" id="KW-0812">Transmembrane</keyword>
<dbReference type="Pfam" id="PF00174">
    <property type="entry name" value="Oxidored_molyb"/>
    <property type="match status" value="1"/>
</dbReference>
<evidence type="ECO:0000256" key="1">
    <source>
        <dbReference type="SAM" id="MobiDB-lite"/>
    </source>
</evidence>
<name>A0AAE9Y7Z4_9ACTN</name>
<evidence type="ECO:0000259" key="3">
    <source>
        <dbReference type="Pfam" id="PF00174"/>
    </source>
</evidence>
<feature type="region of interest" description="Disordered" evidence="1">
    <location>
        <begin position="191"/>
        <end position="214"/>
    </location>
</feature>
<feature type="transmembrane region" description="Helical" evidence="2">
    <location>
        <begin position="82"/>
        <end position="101"/>
    </location>
</feature>
<evidence type="ECO:0000313" key="4">
    <source>
        <dbReference type="EMBL" id="WCO68232.1"/>
    </source>
</evidence>
<dbReference type="RefSeq" id="WP_272737749.1">
    <property type="nucleotide sequence ID" value="NZ_CP116942.1"/>
</dbReference>